<dbReference type="PROSITE" id="PS51293">
    <property type="entry name" value="SANT"/>
    <property type="match status" value="3"/>
</dbReference>
<feature type="compositionally biased region" description="Basic residues" evidence="6">
    <location>
        <begin position="1"/>
        <end position="12"/>
    </location>
</feature>
<feature type="domain" description="Myb-like" evidence="7">
    <location>
        <begin position="686"/>
        <end position="728"/>
    </location>
</feature>
<dbReference type="SUPFAM" id="SSF46689">
    <property type="entry name" value="Homeodomain-like"/>
    <property type="match status" value="3"/>
</dbReference>
<name>A0A7S1KPX1_9EUKA</name>
<evidence type="ECO:0000259" key="7">
    <source>
        <dbReference type="PROSITE" id="PS50090"/>
    </source>
</evidence>
<sequence length="926" mass="103548">MHHRSGTKRHHSGREDSGMSHDRDPKRRKVSRGPHDPYSPQSAGPPHHSYGPPPPGQGGVPIGQGGPPPPGHGYHSHGPPQGSNAPPPYPQHGPLPQASSRGGYTSSMPQFSNYMSDRAYMSSRRTMPKDGSRGMPLGAHGPPNSSQPPPRGVYGGPSAQDHGGPPPHNASPYGAHHLQSPMSPSGSKRKPSIFHTPSQKSHGPPTPMGGPSTKQISPSGSISGKKGSLQTRRDVQLNKLSVKASPAKSHEPEYGPRKPTKMELLKAIEKYDHDITRLTKELGASRQSTVSDSVVVDEEKYLQDPEIKRKPQMHQMFFSNFVKSIESHSKFDCVKYFPKNESDPEFPLTDESFWNHLYEQHRESHTTIADQVTEVIRQNVESEMAWVRNMKTTFAVAQKKWLKANNVKPPPKDWLQLAAVPPSMKTKAQREFVFIDDNGFAEDPLLEDQDYYNKSAELSRWNDYEVEIFKQKYHIYPKNFRKISEFLPNKTVGDCINFYYHNKKDPILKHVIDEVKAKGSFQAAWAEVPANGTGGKPSILNADGHHVDERSRPPSEDEMEDSGDEQYVFKPSTRGRPKRKKGSAKENAELEWTDAERAQFVEMYEAFPKDWKRIALSLQTKSVSQCKTFFAANKQDLGLGKSRRQRGGRRSTRSNAKEEKKPAATGKSRATGGKRKKATKRPVSYWTKSEKADFLVYLQKFGKDWKVISNHLETKTENQVLKQFQALKKILGLSVSDDEEEETKKKNKKRARSNQGHDLEEATSPLPPDNDLRFFAEIASIKGSIDMNSDTSIEEEKEEQTYSTTTLLHSWIAKKYLSGVVPMDQRPMGLEVLAHESERRHEEESSLPDDIKPLVSRDNDALTTSRIPGSQYGTLIENDGLGYFWGDGLLSGEGSDDEDFVPSSMQHRPVAATTTQVGPAGIAVHQ</sequence>
<evidence type="ECO:0000256" key="2">
    <source>
        <dbReference type="ARBA" id="ARBA00022771"/>
    </source>
</evidence>
<dbReference type="Pfam" id="PF00249">
    <property type="entry name" value="Myb_DNA-binding"/>
    <property type="match status" value="3"/>
</dbReference>
<feature type="compositionally biased region" description="Polar residues" evidence="6">
    <location>
        <begin position="97"/>
        <end position="115"/>
    </location>
</feature>
<evidence type="ECO:0008006" key="10">
    <source>
        <dbReference type="Google" id="ProtNLM"/>
    </source>
</evidence>
<feature type="compositionally biased region" description="Basic and acidic residues" evidence="6">
    <location>
        <begin position="543"/>
        <end position="555"/>
    </location>
</feature>
<accession>A0A7S1KPX1</accession>
<dbReference type="Gene3D" id="1.10.10.60">
    <property type="entry name" value="Homeodomain-like"/>
    <property type="match status" value="3"/>
</dbReference>
<feature type="region of interest" description="Disordered" evidence="6">
    <location>
        <begin position="532"/>
        <end position="588"/>
    </location>
</feature>
<feature type="compositionally biased region" description="Low complexity" evidence="6">
    <location>
        <begin position="72"/>
        <end position="83"/>
    </location>
</feature>
<keyword evidence="5" id="KW-0539">Nucleus</keyword>
<feature type="compositionally biased region" description="Low complexity" evidence="6">
    <location>
        <begin position="216"/>
        <end position="228"/>
    </location>
</feature>
<feature type="compositionally biased region" description="Basic residues" evidence="6">
    <location>
        <begin position="641"/>
        <end position="652"/>
    </location>
</feature>
<feature type="region of interest" description="Disordered" evidence="6">
    <location>
        <begin position="736"/>
        <end position="770"/>
    </location>
</feature>
<feature type="domain" description="SANT" evidence="8">
    <location>
        <begin position="587"/>
        <end position="638"/>
    </location>
</feature>
<evidence type="ECO:0000256" key="4">
    <source>
        <dbReference type="ARBA" id="ARBA00023125"/>
    </source>
</evidence>
<reference evidence="9" key="1">
    <citation type="submission" date="2021-01" db="EMBL/GenBank/DDBJ databases">
        <authorList>
            <person name="Corre E."/>
            <person name="Pelletier E."/>
            <person name="Niang G."/>
            <person name="Scheremetjew M."/>
            <person name="Finn R."/>
            <person name="Kale V."/>
            <person name="Holt S."/>
            <person name="Cochrane G."/>
            <person name="Meng A."/>
            <person name="Brown T."/>
            <person name="Cohen L."/>
        </authorList>
    </citation>
    <scope>NUCLEOTIDE SEQUENCE</scope>
    <source>
        <strain evidence="9">WS</strain>
    </source>
</reference>
<dbReference type="InterPro" id="IPR001005">
    <property type="entry name" value="SANT/Myb"/>
</dbReference>
<dbReference type="FunFam" id="1.10.10.60:FF:000012">
    <property type="entry name" value="Metastasis-associated 1 family, member 3"/>
    <property type="match status" value="1"/>
</dbReference>
<gene>
    <name evidence="9" type="ORF">PCOS0759_LOCUS4665</name>
</gene>
<feature type="domain" description="SANT" evidence="8">
    <location>
        <begin position="686"/>
        <end position="732"/>
    </location>
</feature>
<dbReference type="PANTHER" id="PTHR13992:SF39">
    <property type="entry name" value="SMRTER, ISOFORM G"/>
    <property type="match status" value="1"/>
</dbReference>
<evidence type="ECO:0000313" key="9">
    <source>
        <dbReference type="EMBL" id="CAD9081425.1"/>
    </source>
</evidence>
<dbReference type="InterPro" id="IPR051571">
    <property type="entry name" value="N-CoR_corepressor"/>
</dbReference>
<proteinExistence type="predicted"/>
<dbReference type="GO" id="GO:0008270">
    <property type="term" value="F:zinc ion binding"/>
    <property type="evidence" value="ECO:0007669"/>
    <property type="project" value="UniProtKB-KW"/>
</dbReference>
<feature type="domain" description="SANT" evidence="8">
    <location>
        <begin position="456"/>
        <end position="507"/>
    </location>
</feature>
<dbReference type="GO" id="GO:0032991">
    <property type="term" value="C:protein-containing complex"/>
    <property type="evidence" value="ECO:0007669"/>
    <property type="project" value="UniProtKB-ARBA"/>
</dbReference>
<feature type="region of interest" description="Disordered" evidence="6">
    <location>
        <begin position="637"/>
        <end position="682"/>
    </location>
</feature>
<dbReference type="PROSITE" id="PS50090">
    <property type="entry name" value="MYB_LIKE"/>
    <property type="match status" value="1"/>
</dbReference>
<dbReference type="InterPro" id="IPR017884">
    <property type="entry name" value="SANT_dom"/>
</dbReference>
<keyword evidence="3" id="KW-0862">Zinc</keyword>
<organism evidence="9">
    <name type="scientific">Percolomonas cosmopolitus</name>
    <dbReference type="NCBI Taxonomy" id="63605"/>
    <lineage>
        <taxon>Eukaryota</taxon>
        <taxon>Discoba</taxon>
        <taxon>Heterolobosea</taxon>
        <taxon>Tetramitia</taxon>
        <taxon>Eutetramitia</taxon>
        <taxon>Percolomonadidae</taxon>
        <taxon>Percolomonas</taxon>
    </lineage>
</organism>
<protein>
    <recommendedName>
        <fullName evidence="10">SANT domain-containing protein</fullName>
    </recommendedName>
</protein>
<dbReference type="PANTHER" id="PTHR13992">
    <property type="entry name" value="NUCLEAR RECEPTOR CO-REPRESSOR RELATED NCOR"/>
    <property type="match status" value="1"/>
</dbReference>
<dbReference type="GO" id="GO:0000785">
    <property type="term" value="C:chromatin"/>
    <property type="evidence" value="ECO:0007669"/>
    <property type="project" value="TreeGrafter"/>
</dbReference>
<keyword evidence="4" id="KW-0238">DNA-binding</keyword>
<feature type="compositionally biased region" description="Basic residues" evidence="6">
    <location>
        <begin position="573"/>
        <end position="582"/>
    </location>
</feature>
<evidence type="ECO:0000256" key="5">
    <source>
        <dbReference type="ARBA" id="ARBA00023242"/>
    </source>
</evidence>
<feature type="compositionally biased region" description="Basic and acidic residues" evidence="6">
    <location>
        <begin position="248"/>
        <end position="258"/>
    </location>
</feature>
<keyword evidence="1" id="KW-0479">Metal-binding</keyword>
<evidence type="ECO:0000256" key="6">
    <source>
        <dbReference type="SAM" id="MobiDB-lite"/>
    </source>
</evidence>
<dbReference type="GO" id="GO:0003677">
    <property type="term" value="F:DNA binding"/>
    <property type="evidence" value="ECO:0007669"/>
    <property type="project" value="UniProtKB-KW"/>
</dbReference>
<feature type="compositionally biased region" description="Basic and acidic residues" evidence="6">
    <location>
        <begin position="13"/>
        <end position="25"/>
    </location>
</feature>
<evidence type="ECO:0000256" key="3">
    <source>
        <dbReference type="ARBA" id="ARBA00022833"/>
    </source>
</evidence>
<dbReference type="AlphaFoldDB" id="A0A7S1KPX1"/>
<feature type="region of interest" description="Disordered" evidence="6">
    <location>
        <begin position="1"/>
        <end position="258"/>
    </location>
</feature>
<dbReference type="InterPro" id="IPR009057">
    <property type="entry name" value="Homeodomain-like_sf"/>
</dbReference>
<dbReference type="CDD" id="cd00167">
    <property type="entry name" value="SANT"/>
    <property type="match status" value="2"/>
</dbReference>
<dbReference type="EMBL" id="HBGD01005621">
    <property type="protein sequence ID" value="CAD9081425.1"/>
    <property type="molecule type" value="Transcribed_RNA"/>
</dbReference>
<dbReference type="GO" id="GO:0006357">
    <property type="term" value="P:regulation of transcription by RNA polymerase II"/>
    <property type="evidence" value="ECO:0007669"/>
    <property type="project" value="TreeGrafter"/>
</dbReference>
<keyword evidence="2" id="KW-0863">Zinc-finger</keyword>
<evidence type="ECO:0000259" key="8">
    <source>
        <dbReference type="PROSITE" id="PS51293"/>
    </source>
</evidence>
<dbReference type="SMART" id="SM00717">
    <property type="entry name" value="SANT"/>
    <property type="match status" value="3"/>
</dbReference>
<dbReference type="GO" id="GO:0005654">
    <property type="term" value="C:nucleoplasm"/>
    <property type="evidence" value="ECO:0007669"/>
    <property type="project" value="UniProtKB-ARBA"/>
</dbReference>
<evidence type="ECO:0000256" key="1">
    <source>
        <dbReference type="ARBA" id="ARBA00022723"/>
    </source>
</evidence>